<feature type="transmembrane region" description="Helical" evidence="6">
    <location>
        <begin position="268"/>
        <end position="285"/>
    </location>
</feature>
<feature type="transmembrane region" description="Helical" evidence="6">
    <location>
        <begin position="458"/>
        <end position="479"/>
    </location>
</feature>
<feature type="transmembrane region" description="Helical" evidence="6">
    <location>
        <begin position="44"/>
        <end position="66"/>
    </location>
</feature>
<feature type="transmembrane region" description="Helical" evidence="6">
    <location>
        <begin position="72"/>
        <end position="91"/>
    </location>
</feature>
<keyword evidence="9" id="KW-1185">Reference proteome</keyword>
<dbReference type="InterPro" id="IPR002293">
    <property type="entry name" value="AA/rel_permease1"/>
</dbReference>
<evidence type="ECO:0000259" key="7">
    <source>
        <dbReference type="Pfam" id="PF13906"/>
    </source>
</evidence>
<evidence type="ECO:0000256" key="1">
    <source>
        <dbReference type="ARBA" id="ARBA00004141"/>
    </source>
</evidence>
<comment type="caution">
    <text evidence="8">The sequence shown here is derived from an EMBL/GenBank/DDBJ whole genome shotgun (WGS) entry which is preliminary data.</text>
</comment>
<evidence type="ECO:0000256" key="4">
    <source>
        <dbReference type="ARBA" id="ARBA00022989"/>
    </source>
</evidence>
<feature type="transmembrane region" description="Helical" evidence="6">
    <location>
        <begin position="237"/>
        <end position="256"/>
    </location>
</feature>
<dbReference type="PANTHER" id="PTHR43243">
    <property type="entry name" value="INNER MEMBRANE TRANSPORTER YGJI-RELATED"/>
    <property type="match status" value="1"/>
</dbReference>
<feature type="transmembrane region" description="Helical" evidence="6">
    <location>
        <begin position="350"/>
        <end position="373"/>
    </location>
</feature>
<evidence type="ECO:0000256" key="2">
    <source>
        <dbReference type="ARBA" id="ARBA00022448"/>
    </source>
</evidence>
<evidence type="ECO:0000256" key="6">
    <source>
        <dbReference type="SAM" id="Phobius"/>
    </source>
</evidence>
<evidence type="ECO:0000256" key="3">
    <source>
        <dbReference type="ARBA" id="ARBA00022692"/>
    </source>
</evidence>
<dbReference type="RefSeq" id="WP_345213567.1">
    <property type="nucleotide sequence ID" value="NZ_BAABFT010000018.1"/>
</dbReference>
<dbReference type="Gene3D" id="1.20.1740.10">
    <property type="entry name" value="Amino acid/polyamine transporter I"/>
    <property type="match status" value="1"/>
</dbReference>
<dbReference type="Pfam" id="PF13906">
    <property type="entry name" value="AA_permease_C"/>
    <property type="match status" value="1"/>
</dbReference>
<dbReference type="Proteomes" id="UP001500582">
    <property type="component" value="Unassembled WGS sequence"/>
</dbReference>
<feature type="transmembrane region" description="Helical" evidence="6">
    <location>
        <begin position="403"/>
        <end position="421"/>
    </location>
</feature>
<feature type="transmembrane region" description="Helical" evidence="6">
    <location>
        <begin position="516"/>
        <end position="532"/>
    </location>
</feature>
<sequence length="571" mass="62373">MSKNIFRRKSVTKILADVECGFSDSEHPGTASTHLTKTLNVKDLTLMGIAAVVGAGIFSTIGEASFNGGPGVSILFIITAVTCGFSALCYAEFASRIPVAGSAYTYAYASFGELIAWIIGWDLLMEYAIGNIAVAISWSEYFVNLLEGFNIKMPAYLTMDYFSAFTAHEDVQRLTSSGHVAEITDRMKNAALAWNTAPGSGSFKIIANIPALLIVVAITYLVYIGIRETKKVTNAMVLLKIGVVIAVIILGCFYVTPANWSPFLPNGFGGVMKGVSGVFFAYIGFDAISTTAEECTNPQRDLPRGMIYSLIICTVLYVLIALVLTGMVSYKDLQVGDPLAFVFAKVGLKKISYVISISAVIATASVLLIFQLGQPRIWMSMSRDGLLPKAFSRIHPKFKTPSFATIVTGFVVAIPALFLNLTEVTNLTSIGTLFAFVLVCGGVLLLPKEAAQRGRFKLPYINAQWIVPVLYIVGVVIFWKPMLGIFTGTNVHQKFPYILFILLSTSLTILAFVKKLSLIPVLGLLSCFYLMAELEYESWIRFLAWLLIGLVIYFTYSYRNSVLGKEVNTPS</sequence>
<dbReference type="EMBL" id="BAABFT010000018">
    <property type="protein sequence ID" value="GAA4336989.1"/>
    <property type="molecule type" value="Genomic_DNA"/>
</dbReference>
<feature type="transmembrane region" description="Helical" evidence="6">
    <location>
        <begin position="306"/>
        <end position="330"/>
    </location>
</feature>
<dbReference type="PANTHER" id="PTHR43243:SF4">
    <property type="entry name" value="CATIONIC AMINO ACID TRANSPORTER 4"/>
    <property type="match status" value="1"/>
</dbReference>
<evidence type="ECO:0000313" key="9">
    <source>
        <dbReference type="Proteomes" id="UP001500582"/>
    </source>
</evidence>
<organism evidence="8 9">
    <name type="scientific">Mucilaginibacter gynuensis</name>
    <dbReference type="NCBI Taxonomy" id="1302236"/>
    <lineage>
        <taxon>Bacteria</taxon>
        <taxon>Pseudomonadati</taxon>
        <taxon>Bacteroidota</taxon>
        <taxon>Sphingobacteriia</taxon>
        <taxon>Sphingobacteriales</taxon>
        <taxon>Sphingobacteriaceae</taxon>
        <taxon>Mucilaginibacter</taxon>
    </lineage>
</organism>
<keyword evidence="2" id="KW-0813">Transport</keyword>
<feature type="transmembrane region" description="Helical" evidence="6">
    <location>
        <begin position="538"/>
        <end position="556"/>
    </location>
</feature>
<keyword evidence="5 6" id="KW-0472">Membrane</keyword>
<gene>
    <name evidence="8" type="ORF">GCM10023149_46210</name>
</gene>
<evidence type="ECO:0000256" key="5">
    <source>
        <dbReference type="ARBA" id="ARBA00023136"/>
    </source>
</evidence>
<feature type="transmembrane region" description="Helical" evidence="6">
    <location>
        <begin position="427"/>
        <end position="446"/>
    </location>
</feature>
<proteinExistence type="predicted"/>
<dbReference type="Pfam" id="PF13520">
    <property type="entry name" value="AA_permease_2"/>
    <property type="match status" value="1"/>
</dbReference>
<accession>A0ABP8HBY6</accession>
<dbReference type="InterPro" id="IPR029485">
    <property type="entry name" value="CAT_C"/>
</dbReference>
<comment type="subcellular location">
    <subcellularLocation>
        <location evidence="1">Membrane</location>
        <topology evidence="1">Multi-pass membrane protein</topology>
    </subcellularLocation>
</comment>
<dbReference type="PIRSF" id="PIRSF006060">
    <property type="entry name" value="AA_transporter"/>
    <property type="match status" value="1"/>
</dbReference>
<keyword evidence="4 6" id="KW-1133">Transmembrane helix</keyword>
<evidence type="ECO:0000313" key="8">
    <source>
        <dbReference type="EMBL" id="GAA4336989.1"/>
    </source>
</evidence>
<protein>
    <recommendedName>
        <fullName evidence="7">Cationic amino acid transporter C-terminal domain-containing protein</fullName>
    </recommendedName>
</protein>
<reference evidence="9" key="1">
    <citation type="journal article" date="2019" name="Int. J. Syst. Evol. Microbiol.">
        <title>The Global Catalogue of Microorganisms (GCM) 10K type strain sequencing project: providing services to taxonomists for standard genome sequencing and annotation.</title>
        <authorList>
            <consortium name="The Broad Institute Genomics Platform"/>
            <consortium name="The Broad Institute Genome Sequencing Center for Infectious Disease"/>
            <person name="Wu L."/>
            <person name="Ma J."/>
        </authorList>
    </citation>
    <scope>NUCLEOTIDE SEQUENCE [LARGE SCALE GENOMIC DNA]</scope>
    <source>
        <strain evidence="9">JCM 17705</strain>
    </source>
</reference>
<feature type="transmembrane region" description="Helical" evidence="6">
    <location>
        <begin position="205"/>
        <end position="225"/>
    </location>
</feature>
<name>A0ABP8HBY6_9SPHI</name>
<feature type="domain" description="Cationic amino acid transporter C-terminal" evidence="7">
    <location>
        <begin position="518"/>
        <end position="561"/>
    </location>
</feature>
<keyword evidence="3 6" id="KW-0812">Transmembrane</keyword>